<dbReference type="Gene3D" id="3.20.20.150">
    <property type="entry name" value="Divalent-metal-dependent TIM barrel enzymes"/>
    <property type="match status" value="1"/>
</dbReference>
<sequence length="279" mass="30896">MLFGAHVSIAGGIDKAPERAAAIGCEVFQIFSRSPQGGHVAPITDELVGQMRENMRMYDQKEFYIHTPYILNLASAEKRIVENSVRMIRDELQRGSALGAKYVMTHLGSAKDSDAESAKKAVAENLKRILDAEHDTELLMEISAGAGAIVGSTFEDMAYFIDALKGYRLGVCLDTAHMFASGYDIRDPESVKKTFDLFDQIVGMSHLKMFHANDSQIGLGEKKDRHEHIGEGKIGLRGFEALIAEPRLQKFSFICETEHDKVADDIALLKDLRSKCSVQ</sequence>
<dbReference type="CDD" id="cd00019">
    <property type="entry name" value="AP2Ec"/>
    <property type="match status" value="1"/>
</dbReference>
<feature type="domain" description="Xylose isomerase-like TIM barrel" evidence="8">
    <location>
        <begin position="18"/>
        <end position="270"/>
    </location>
</feature>
<protein>
    <recommendedName>
        <fullName evidence="7">Probable endonuclease 4</fullName>
        <ecNumber evidence="7">3.1.21.2</ecNumber>
    </recommendedName>
    <alternativeName>
        <fullName evidence="7">Endodeoxyribonuclease IV</fullName>
    </alternativeName>
    <alternativeName>
        <fullName evidence="7">Endonuclease IV</fullName>
    </alternativeName>
</protein>
<gene>
    <name evidence="7" type="primary">nfo</name>
    <name evidence="9" type="ORF">A2Z10_01240</name>
</gene>
<comment type="function">
    <text evidence="7">Endonuclease IV plays a role in DNA repair. It cleaves phosphodiester bonds at apurinic or apyrimidinic (AP) sites, generating a 3'-hydroxyl group and a 5'-terminal sugar phosphate.</text>
</comment>
<keyword evidence="6 7" id="KW-0234">DNA repair</keyword>
<dbReference type="PROSITE" id="PS00731">
    <property type="entry name" value="AP_NUCLEASE_F2_3"/>
    <property type="match status" value="1"/>
</dbReference>
<dbReference type="InterPro" id="IPR013022">
    <property type="entry name" value="Xyl_isomerase-like_TIM-brl"/>
</dbReference>
<feature type="binding site" evidence="7">
    <location>
        <position position="141"/>
    </location>
    <ligand>
        <name>Zn(2+)</name>
        <dbReference type="ChEBI" id="CHEBI:29105"/>
        <label>1</label>
    </ligand>
</feature>
<dbReference type="GO" id="GO:0008081">
    <property type="term" value="F:phosphoric diester hydrolase activity"/>
    <property type="evidence" value="ECO:0007669"/>
    <property type="project" value="TreeGrafter"/>
</dbReference>
<feature type="binding site" evidence="7">
    <location>
        <position position="211"/>
    </location>
    <ligand>
        <name>Zn(2+)</name>
        <dbReference type="ChEBI" id="CHEBI:29105"/>
        <label>2</label>
    </ligand>
</feature>
<evidence type="ECO:0000259" key="8">
    <source>
        <dbReference type="Pfam" id="PF01261"/>
    </source>
</evidence>
<dbReference type="NCBIfam" id="TIGR00587">
    <property type="entry name" value="nfo"/>
    <property type="match status" value="1"/>
</dbReference>
<dbReference type="PANTHER" id="PTHR21445:SF0">
    <property type="entry name" value="APURINIC-APYRIMIDINIC ENDONUCLEASE"/>
    <property type="match status" value="1"/>
</dbReference>
<feature type="binding site" evidence="7">
    <location>
        <position position="106"/>
    </location>
    <ligand>
        <name>Zn(2+)</name>
        <dbReference type="ChEBI" id="CHEBI:29105"/>
        <label>1</label>
    </ligand>
</feature>
<keyword evidence="5 7" id="KW-0862">Zinc</keyword>
<dbReference type="EMBL" id="MEYI01000013">
    <property type="protein sequence ID" value="OGD24113.1"/>
    <property type="molecule type" value="Genomic_DNA"/>
</dbReference>
<dbReference type="Pfam" id="PF01261">
    <property type="entry name" value="AP_endonuc_2"/>
    <property type="match status" value="1"/>
</dbReference>
<dbReference type="PROSITE" id="PS51432">
    <property type="entry name" value="AP_NUCLEASE_F2_4"/>
    <property type="match status" value="1"/>
</dbReference>
<feature type="binding site" evidence="7">
    <location>
        <position position="226"/>
    </location>
    <ligand>
        <name>Zn(2+)</name>
        <dbReference type="ChEBI" id="CHEBI:29105"/>
        <label>3</label>
    </ligand>
</feature>
<dbReference type="GO" id="GO:0003677">
    <property type="term" value="F:DNA binding"/>
    <property type="evidence" value="ECO:0007669"/>
    <property type="project" value="InterPro"/>
</dbReference>
<organism evidence="9 10">
    <name type="scientific">Candidatus Azambacteria bacterium RBG_16_47_10</name>
    <dbReference type="NCBI Taxonomy" id="1797292"/>
    <lineage>
        <taxon>Bacteria</taxon>
        <taxon>Candidatus Azamiibacteriota</taxon>
    </lineage>
</organism>
<comment type="similarity">
    <text evidence="1 7">Belongs to the AP endonuclease 2 family.</text>
</comment>
<keyword evidence="4 7" id="KW-0378">Hydrolase</keyword>
<dbReference type="GO" id="GO:0006284">
    <property type="term" value="P:base-excision repair"/>
    <property type="evidence" value="ECO:0007669"/>
    <property type="project" value="TreeGrafter"/>
</dbReference>
<comment type="caution">
    <text evidence="9">The sequence shown here is derived from an EMBL/GenBank/DDBJ whole genome shotgun (WGS) entry which is preliminary data.</text>
</comment>
<keyword evidence="3 7" id="KW-0227">DNA damage</keyword>
<dbReference type="GO" id="GO:0003906">
    <property type="term" value="F:DNA-(apurinic or apyrimidinic site) endonuclease activity"/>
    <property type="evidence" value="ECO:0007669"/>
    <property type="project" value="TreeGrafter"/>
</dbReference>
<feature type="binding site" evidence="7">
    <location>
        <position position="177"/>
    </location>
    <ligand>
        <name>Zn(2+)</name>
        <dbReference type="ChEBI" id="CHEBI:29105"/>
        <label>3</label>
    </ligand>
</feature>
<comment type="cofactor">
    <cofactor evidence="7">
        <name>Zn(2+)</name>
        <dbReference type="ChEBI" id="CHEBI:29105"/>
    </cofactor>
    <text evidence="7">Binds 3 Zn(2+) ions.</text>
</comment>
<keyword evidence="2 7" id="KW-0479">Metal-binding</keyword>
<evidence type="ECO:0000256" key="6">
    <source>
        <dbReference type="ARBA" id="ARBA00023204"/>
    </source>
</evidence>
<feature type="binding site" evidence="7">
    <location>
        <position position="224"/>
    </location>
    <ligand>
        <name>Zn(2+)</name>
        <dbReference type="ChEBI" id="CHEBI:29105"/>
        <label>3</label>
    </ligand>
</feature>
<evidence type="ECO:0000313" key="9">
    <source>
        <dbReference type="EMBL" id="OGD24113.1"/>
    </source>
</evidence>
<accession>A0A1F5B0F5</accession>
<reference evidence="9 10" key="1">
    <citation type="journal article" date="2016" name="Nat. Commun.">
        <title>Thousands of microbial genomes shed light on interconnected biogeochemical processes in an aquifer system.</title>
        <authorList>
            <person name="Anantharaman K."/>
            <person name="Brown C.T."/>
            <person name="Hug L.A."/>
            <person name="Sharon I."/>
            <person name="Castelle C.J."/>
            <person name="Probst A.J."/>
            <person name="Thomas B.C."/>
            <person name="Singh A."/>
            <person name="Wilkins M.J."/>
            <person name="Karaoz U."/>
            <person name="Brodie E.L."/>
            <person name="Williams K.H."/>
            <person name="Hubbard S.S."/>
            <person name="Banfield J.F."/>
        </authorList>
    </citation>
    <scope>NUCLEOTIDE SEQUENCE [LARGE SCALE GENOMIC DNA]</scope>
</reference>
<comment type="catalytic activity">
    <reaction evidence="7">
        <text>Endonucleolytic cleavage to 5'-phosphooligonucleotide end-products.</text>
        <dbReference type="EC" id="3.1.21.2"/>
    </reaction>
</comment>
<proteinExistence type="inferred from homology"/>
<feature type="binding site" evidence="7">
    <location>
        <position position="174"/>
    </location>
    <ligand>
        <name>Zn(2+)</name>
        <dbReference type="ChEBI" id="CHEBI:29105"/>
        <label>2</label>
    </ligand>
</feature>
<dbReference type="FunFam" id="3.20.20.150:FF:000001">
    <property type="entry name" value="Probable endonuclease 4"/>
    <property type="match status" value="1"/>
</dbReference>
<dbReference type="SUPFAM" id="SSF51658">
    <property type="entry name" value="Xylose isomerase-like"/>
    <property type="match status" value="1"/>
</dbReference>
<dbReference type="InterPro" id="IPR036237">
    <property type="entry name" value="Xyl_isomerase-like_sf"/>
</dbReference>
<keyword evidence="7" id="KW-0540">Nuclease</keyword>
<feature type="binding site" evidence="7">
    <location>
        <position position="66"/>
    </location>
    <ligand>
        <name>Zn(2+)</name>
        <dbReference type="ChEBI" id="CHEBI:29105"/>
        <label>1</label>
    </ligand>
</feature>
<evidence type="ECO:0000256" key="4">
    <source>
        <dbReference type="ARBA" id="ARBA00022801"/>
    </source>
</evidence>
<dbReference type="PANTHER" id="PTHR21445">
    <property type="entry name" value="ENDONUCLEASE IV ENDODEOXYRIBONUCLEASE IV"/>
    <property type="match status" value="1"/>
</dbReference>
<dbReference type="Proteomes" id="UP000176639">
    <property type="component" value="Unassembled WGS sequence"/>
</dbReference>
<feature type="binding site" evidence="7">
    <location>
        <position position="141"/>
    </location>
    <ligand>
        <name>Zn(2+)</name>
        <dbReference type="ChEBI" id="CHEBI:29105"/>
        <label>2</label>
    </ligand>
</feature>
<evidence type="ECO:0000256" key="5">
    <source>
        <dbReference type="ARBA" id="ARBA00022833"/>
    </source>
</evidence>
<dbReference type="InterPro" id="IPR001719">
    <property type="entry name" value="AP_endonuc_2"/>
</dbReference>
<evidence type="ECO:0000256" key="7">
    <source>
        <dbReference type="HAMAP-Rule" id="MF_00152"/>
    </source>
</evidence>
<dbReference type="GO" id="GO:0008270">
    <property type="term" value="F:zinc ion binding"/>
    <property type="evidence" value="ECO:0007669"/>
    <property type="project" value="UniProtKB-UniRule"/>
</dbReference>
<feature type="binding site" evidence="7">
    <location>
        <position position="256"/>
    </location>
    <ligand>
        <name>Zn(2+)</name>
        <dbReference type="ChEBI" id="CHEBI:29105"/>
        <label>2</label>
    </ligand>
</feature>
<dbReference type="EC" id="3.1.21.2" evidence="7"/>
<dbReference type="AlphaFoldDB" id="A0A1F5B0F5"/>
<dbReference type="InterPro" id="IPR018246">
    <property type="entry name" value="AP_endonuc_F2_Zn_BS"/>
</dbReference>
<name>A0A1F5B0F5_9BACT</name>
<evidence type="ECO:0000256" key="3">
    <source>
        <dbReference type="ARBA" id="ARBA00022763"/>
    </source>
</evidence>
<keyword evidence="7" id="KW-0255">Endonuclease</keyword>
<dbReference type="SMART" id="SM00518">
    <property type="entry name" value="AP2Ec"/>
    <property type="match status" value="1"/>
</dbReference>
<dbReference type="GO" id="GO:0008833">
    <property type="term" value="F:deoxyribonuclease IV (phage-T4-induced) activity"/>
    <property type="evidence" value="ECO:0007669"/>
    <property type="project" value="UniProtKB-UniRule"/>
</dbReference>
<dbReference type="HAMAP" id="MF_00152">
    <property type="entry name" value="Nfo"/>
    <property type="match status" value="1"/>
</dbReference>
<evidence type="ECO:0000313" key="10">
    <source>
        <dbReference type="Proteomes" id="UP000176639"/>
    </source>
</evidence>
<evidence type="ECO:0000256" key="2">
    <source>
        <dbReference type="ARBA" id="ARBA00022723"/>
    </source>
</evidence>
<evidence type="ECO:0000256" key="1">
    <source>
        <dbReference type="ARBA" id="ARBA00005340"/>
    </source>
</evidence>